<dbReference type="InterPro" id="IPR043128">
    <property type="entry name" value="Rev_trsase/Diguanyl_cyclase"/>
</dbReference>
<evidence type="ECO:0000313" key="4">
    <source>
        <dbReference type="Proteomes" id="UP001151760"/>
    </source>
</evidence>
<dbReference type="Pfam" id="PF17919">
    <property type="entry name" value="RT_RNaseH_2"/>
    <property type="match status" value="1"/>
</dbReference>
<organism evidence="3 4">
    <name type="scientific">Tanacetum coccineum</name>
    <dbReference type="NCBI Taxonomy" id="301880"/>
    <lineage>
        <taxon>Eukaryota</taxon>
        <taxon>Viridiplantae</taxon>
        <taxon>Streptophyta</taxon>
        <taxon>Embryophyta</taxon>
        <taxon>Tracheophyta</taxon>
        <taxon>Spermatophyta</taxon>
        <taxon>Magnoliopsida</taxon>
        <taxon>eudicotyledons</taxon>
        <taxon>Gunneridae</taxon>
        <taxon>Pentapetalae</taxon>
        <taxon>asterids</taxon>
        <taxon>campanulids</taxon>
        <taxon>Asterales</taxon>
        <taxon>Asteraceae</taxon>
        <taxon>Asteroideae</taxon>
        <taxon>Anthemideae</taxon>
        <taxon>Anthemidinae</taxon>
        <taxon>Tanacetum</taxon>
    </lineage>
</organism>
<evidence type="ECO:0000259" key="2">
    <source>
        <dbReference type="Pfam" id="PF17919"/>
    </source>
</evidence>
<evidence type="ECO:0000259" key="1">
    <source>
        <dbReference type="Pfam" id="PF00078"/>
    </source>
</evidence>
<dbReference type="GO" id="GO:0003964">
    <property type="term" value="F:RNA-directed DNA polymerase activity"/>
    <property type="evidence" value="ECO:0007669"/>
    <property type="project" value="UniProtKB-KW"/>
</dbReference>
<dbReference type="Proteomes" id="UP001151760">
    <property type="component" value="Unassembled WGS sequence"/>
</dbReference>
<dbReference type="InterPro" id="IPR053134">
    <property type="entry name" value="RNA-dir_DNA_polymerase"/>
</dbReference>
<proteinExistence type="predicted"/>
<keyword evidence="4" id="KW-1185">Reference proteome</keyword>
<comment type="caution">
    <text evidence="3">The sequence shown here is derived from an EMBL/GenBank/DDBJ whole genome shotgun (WGS) entry which is preliminary data.</text>
</comment>
<feature type="domain" description="Reverse transcriptase" evidence="1">
    <location>
        <begin position="210"/>
        <end position="258"/>
    </location>
</feature>
<reference evidence="3" key="1">
    <citation type="journal article" date="2022" name="Int. J. Mol. Sci.">
        <title>Draft Genome of Tanacetum Coccineum: Genomic Comparison of Closely Related Tanacetum-Family Plants.</title>
        <authorList>
            <person name="Yamashiro T."/>
            <person name="Shiraishi A."/>
            <person name="Nakayama K."/>
            <person name="Satake H."/>
        </authorList>
    </citation>
    <scope>NUCLEOTIDE SEQUENCE</scope>
</reference>
<feature type="domain" description="Reverse transcriptase/retrotransposon-derived protein RNase H-like" evidence="2">
    <location>
        <begin position="275"/>
        <end position="326"/>
    </location>
</feature>
<keyword evidence="3" id="KW-0548">Nucleotidyltransferase</keyword>
<dbReference type="PANTHER" id="PTHR24559">
    <property type="entry name" value="TRANSPOSON TY3-I GAG-POL POLYPROTEIN"/>
    <property type="match status" value="1"/>
</dbReference>
<dbReference type="Gene3D" id="3.10.10.10">
    <property type="entry name" value="HIV Type 1 Reverse Transcriptase, subunit A, domain 1"/>
    <property type="match status" value="1"/>
</dbReference>
<dbReference type="Pfam" id="PF00078">
    <property type="entry name" value="RVT_1"/>
    <property type="match status" value="1"/>
</dbReference>
<dbReference type="InterPro" id="IPR041577">
    <property type="entry name" value="RT_RNaseH_2"/>
</dbReference>
<dbReference type="SUPFAM" id="SSF56672">
    <property type="entry name" value="DNA/RNA polymerases"/>
    <property type="match status" value="1"/>
</dbReference>
<dbReference type="InterPro" id="IPR043502">
    <property type="entry name" value="DNA/RNA_pol_sf"/>
</dbReference>
<keyword evidence="3" id="KW-0695">RNA-directed DNA polymerase</keyword>
<dbReference type="CDD" id="cd01647">
    <property type="entry name" value="RT_LTR"/>
    <property type="match status" value="1"/>
</dbReference>
<dbReference type="InterPro" id="IPR000477">
    <property type="entry name" value="RT_dom"/>
</dbReference>
<dbReference type="Gene3D" id="3.30.70.270">
    <property type="match status" value="2"/>
</dbReference>
<sequence length="465" mass="52559">MDWLSKYHVLIGCDEKVIRIPYGNEVLMIHRDGSSSASNSRLSLISCTKTQNYIQKGCHVFLEQVKEKKTKDKEEKRLEEVPIVRDFPKVFPEYFQEFHRIDSQLKSTLFLVLCTCGTFPYSFSQLSCKSYSSVAKKLSDKGFIRPSSSPWGAPVLFVKKKDESFRMCINYCELNKLIVKNRYPLPRIDDLFDQLQGSSVYSKIDLRSDKFVIVFIDDILIYSKNEKEHEEHLKLILELLKKEEFEGIHVDPAKIESIKDLASPKTPTEIHQFLGEKEEAAFQMLKQKLCSAPILALPEGSENFVVYCDASHKGLGAVLMQREKGNTATVGSTGQVVKVNDVVSSGMPDTTSALGNDSNPIELDANVPIDDDYDVWLPLASVNEEKYGLKKITMVKGFFFFKFSSTEGVDSVLKDGPWMIRGVSNKLSPSMSLLKEEFSVPIWAKFHDVSLVAYTSYGLSLIATK</sequence>
<name>A0ABQ4WKC1_9ASTR</name>
<dbReference type="PANTHER" id="PTHR24559:SF444">
    <property type="entry name" value="REVERSE TRANSCRIPTASE DOMAIN-CONTAINING PROTEIN"/>
    <property type="match status" value="1"/>
</dbReference>
<gene>
    <name evidence="3" type="ORF">Tco_0626664</name>
</gene>
<evidence type="ECO:0000313" key="3">
    <source>
        <dbReference type="EMBL" id="GJS53302.1"/>
    </source>
</evidence>
<accession>A0ABQ4WKC1</accession>
<keyword evidence="3" id="KW-0808">Transferase</keyword>
<reference evidence="3" key="2">
    <citation type="submission" date="2022-01" db="EMBL/GenBank/DDBJ databases">
        <authorList>
            <person name="Yamashiro T."/>
            <person name="Shiraishi A."/>
            <person name="Satake H."/>
            <person name="Nakayama K."/>
        </authorList>
    </citation>
    <scope>NUCLEOTIDE SEQUENCE</scope>
</reference>
<dbReference type="EMBL" id="BQNB010008716">
    <property type="protein sequence ID" value="GJS53302.1"/>
    <property type="molecule type" value="Genomic_DNA"/>
</dbReference>
<protein>
    <submittedName>
        <fullName evidence="3">Reverse transcriptase domain-containing protein</fullName>
    </submittedName>
</protein>